<dbReference type="PROSITE" id="PS50850">
    <property type="entry name" value="MFS"/>
    <property type="match status" value="1"/>
</dbReference>
<dbReference type="InterPro" id="IPR020846">
    <property type="entry name" value="MFS_dom"/>
</dbReference>
<evidence type="ECO:0000256" key="1">
    <source>
        <dbReference type="ARBA" id="ARBA00004651"/>
    </source>
</evidence>
<feature type="transmembrane region" description="Helical" evidence="6">
    <location>
        <begin position="167"/>
        <end position="188"/>
    </location>
</feature>
<evidence type="ECO:0000256" key="3">
    <source>
        <dbReference type="ARBA" id="ARBA00022692"/>
    </source>
</evidence>
<feature type="transmembrane region" description="Helical" evidence="6">
    <location>
        <begin position="43"/>
        <end position="68"/>
    </location>
</feature>
<dbReference type="AlphaFoldDB" id="A0A480AVH8"/>
<keyword evidence="9" id="KW-1185">Reference proteome</keyword>
<feature type="transmembrane region" description="Helical" evidence="6">
    <location>
        <begin position="312"/>
        <end position="332"/>
    </location>
</feature>
<keyword evidence="4 6" id="KW-1133">Transmembrane helix</keyword>
<comment type="subcellular location">
    <subcellularLocation>
        <location evidence="1">Cell membrane</location>
        <topology evidence="1">Multi-pass membrane protein</topology>
    </subcellularLocation>
</comment>
<feature type="transmembrane region" description="Helical" evidence="6">
    <location>
        <begin position="215"/>
        <end position="237"/>
    </location>
</feature>
<feature type="transmembrane region" description="Helical" evidence="6">
    <location>
        <begin position="80"/>
        <end position="99"/>
    </location>
</feature>
<feature type="domain" description="Major facilitator superfamily (MFS) profile" evidence="7">
    <location>
        <begin position="14"/>
        <end position="407"/>
    </location>
</feature>
<evidence type="ECO:0000259" key="7">
    <source>
        <dbReference type="PROSITE" id="PS50850"/>
    </source>
</evidence>
<dbReference type="GO" id="GO:0022857">
    <property type="term" value="F:transmembrane transporter activity"/>
    <property type="evidence" value="ECO:0007669"/>
    <property type="project" value="InterPro"/>
</dbReference>
<feature type="transmembrane region" description="Helical" evidence="6">
    <location>
        <begin position="257"/>
        <end position="276"/>
    </location>
</feature>
<organism evidence="8 9">
    <name type="scientific">Pseudaquabacterium pictum</name>
    <dbReference type="NCBI Taxonomy" id="2315236"/>
    <lineage>
        <taxon>Bacteria</taxon>
        <taxon>Pseudomonadati</taxon>
        <taxon>Pseudomonadota</taxon>
        <taxon>Betaproteobacteria</taxon>
        <taxon>Burkholderiales</taxon>
        <taxon>Sphaerotilaceae</taxon>
        <taxon>Pseudaquabacterium</taxon>
    </lineage>
</organism>
<evidence type="ECO:0000256" key="2">
    <source>
        <dbReference type="ARBA" id="ARBA00022475"/>
    </source>
</evidence>
<feature type="transmembrane region" description="Helical" evidence="6">
    <location>
        <begin position="138"/>
        <end position="161"/>
    </location>
</feature>
<feature type="transmembrane region" description="Helical" evidence="6">
    <location>
        <begin position="105"/>
        <end position="126"/>
    </location>
</feature>
<accession>A0A480AVH8</accession>
<dbReference type="Pfam" id="PF07690">
    <property type="entry name" value="MFS_1"/>
    <property type="match status" value="1"/>
</dbReference>
<feature type="transmembrane region" description="Helical" evidence="6">
    <location>
        <begin position="344"/>
        <end position="367"/>
    </location>
</feature>
<dbReference type="InterPro" id="IPR036259">
    <property type="entry name" value="MFS_trans_sf"/>
</dbReference>
<feature type="transmembrane region" description="Helical" evidence="6">
    <location>
        <begin position="12"/>
        <end position="31"/>
    </location>
</feature>
<name>A0A480AVH8_9BURK</name>
<protein>
    <submittedName>
        <fullName evidence="8">MFS transporter</fullName>
    </submittedName>
</protein>
<feature type="transmembrane region" description="Helical" evidence="6">
    <location>
        <begin position="379"/>
        <end position="399"/>
    </location>
</feature>
<reference evidence="9" key="1">
    <citation type="submission" date="2019-03" db="EMBL/GenBank/DDBJ databases">
        <title>Aquabacterium pictum sp.nov., the first bacteriochlorophyll a-containing freshwater bacterium in the genus Aquabacterium of the class Betaproteobacteria.</title>
        <authorList>
            <person name="Hirose S."/>
            <person name="Tank M."/>
            <person name="Hara E."/>
            <person name="Tamaki H."/>
            <person name="Takaichi S."/>
            <person name="Haruta S."/>
            <person name="Hanada S."/>
        </authorList>
    </citation>
    <scope>NUCLEOTIDE SEQUENCE [LARGE SCALE GENOMIC DNA]</scope>
    <source>
        <strain evidence="9">W35</strain>
    </source>
</reference>
<gene>
    <name evidence="8" type="ORF">AQPW35_47900</name>
</gene>
<dbReference type="InterPro" id="IPR011701">
    <property type="entry name" value="MFS"/>
</dbReference>
<keyword evidence="3 6" id="KW-0812">Transmembrane</keyword>
<dbReference type="PANTHER" id="PTHR43124">
    <property type="entry name" value="PURINE EFFLUX PUMP PBUE"/>
    <property type="match status" value="1"/>
</dbReference>
<dbReference type="InterPro" id="IPR050189">
    <property type="entry name" value="MFS_Efflux_Transporters"/>
</dbReference>
<proteinExistence type="predicted"/>
<dbReference type="SUPFAM" id="SSF103473">
    <property type="entry name" value="MFS general substrate transporter"/>
    <property type="match status" value="1"/>
</dbReference>
<dbReference type="Proteomes" id="UP000301751">
    <property type="component" value="Unassembled WGS sequence"/>
</dbReference>
<evidence type="ECO:0000256" key="4">
    <source>
        <dbReference type="ARBA" id="ARBA00022989"/>
    </source>
</evidence>
<keyword evidence="2" id="KW-1003">Cell membrane</keyword>
<comment type="caution">
    <text evidence="8">The sequence shown here is derived from an EMBL/GenBank/DDBJ whole genome shotgun (WGS) entry which is preliminary data.</text>
</comment>
<evidence type="ECO:0000313" key="9">
    <source>
        <dbReference type="Proteomes" id="UP000301751"/>
    </source>
</evidence>
<feature type="transmembrane region" description="Helical" evidence="6">
    <location>
        <begin position="288"/>
        <end position="306"/>
    </location>
</feature>
<dbReference type="PANTHER" id="PTHR43124:SF3">
    <property type="entry name" value="CHLORAMPHENICOL EFFLUX PUMP RV0191"/>
    <property type="match status" value="1"/>
</dbReference>
<evidence type="ECO:0000256" key="5">
    <source>
        <dbReference type="ARBA" id="ARBA00023136"/>
    </source>
</evidence>
<dbReference type="OrthoDB" id="5291895at2"/>
<dbReference type="RefSeq" id="WP_137735416.1">
    <property type="nucleotide sequence ID" value="NZ_BJCL01000019.1"/>
</dbReference>
<dbReference type="GO" id="GO:0005886">
    <property type="term" value="C:plasma membrane"/>
    <property type="evidence" value="ECO:0007669"/>
    <property type="project" value="UniProtKB-SubCell"/>
</dbReference>
<evidence type="ECO:0000313" key="8">
    <source>
        <dbReference type="EMBL" id="GCL65709.1"/>
    </source>
</evidence>
<keyword evidence="5 6" id="KW-0472">Membrane</keyword>
<dbReference type="Gene3D" id="1.20.1250.20">
    <property type="entry name" value="MFS general substrate transporter like domains"/>
    <property type="match status" value="1"/>
</dbReference>
<evidence type="ECO:0000256" key="6">
    <source>
        <dbReference type="SAM" id="Phobius"/>
    </source>
</evidence>
<dbReference type="EMBL" id="BJCL01000019">
    <property type="protein sequence ID" value="GCL65709.1"/>
    <property type="molecule type" value="Genomic_DNA"/>
</dbReference>
<sequence length="416" mass="43288">MTGAPAGLRRALAIFGAFAVVYFFSALLRAVTATLAPVFSAELGLAAGQLGLLAGAYFLGFALMQLPLGSALDRWGPRRVLLAFLAVAVLGCAAFAAAGTLPQLLLARLLIGVGVSACLMAPLTCFRHHFSAGAQLRANSWMLMTGSLGMLASTVPVQWLLPVLGWRGLFVAVAICLAVAMAGVALLVPRDAPAAQAAGGAGQAGGYRQVFSHPAFLRVAPLGFFAYGGLIALQSLWIGPWLTQVGGRTPAQAAQGLFLVNLAMLAAFFCWGLVMPRLIRAGWAGERLIARVWPVGVLLLGGIVWLGPQAGAVAWALWCVCTSVVSLSQPAVAQVFPAALAGRALSAFNLVIFSGVFVLQWGIGLGIDALRAAGWGVVPAYQAAFAGFAVACLLSFLWLHACRRRQADAPAWQAAR</sequence>